<comment type="caution">
    <text evidence="2">The sequence shown here is derived from an EMBL/GenBank/DDBJ whole genome shotgun (WGS) entry which is preliminary data.</text>
</comment>
<dbReference type="InterPro" id="IPR021443">
    <property type="entry name" value="DUF3093"/>
</dbReference>
<gene>
    <name evidence="2" type="ORF">Smic_08080</name>
</gene>
<feature type="transmembrane region" description="Helical" evidence="1">
    <location>
        <begin position="33"/>
        <end position="50"/>
    </location>
</feature>
<reference evidence="2 3" key="1">
    <citation type="submission" date="2020-05" db="EMBL/GenBank/DDBJ databases">
        <title>Whole genome shotgun sequence of Streptomyces microflavus NBRC 13062.</title>
        <authorList>
            <person name="Komaki H."/>
            <person name="Tamura T."/>
        </authorList>
    </citation>
    <scope>NUCLEOTIDE SEQUENCE [LARGE SCALE GENOMIC DNA]</scope>
    <source>
        <strain evidence="2 3">NBRC 13062</strain>
    </source>
</reference>
<evidence type="ECO:0000256" key="1">
    <source>
        <dbReference type="SAM" id="Phobius"/>
    </source>
</evidence>
<proteinExistence type="predicted"/>
<dbReference type="Pfam" id="PF11292">
    <property type="entry name" value="DUF3093"/>
    <property type="match status" value="1"/>
</dbReference>
<keyword evidence="1" id="KW-1133">Transmembrane helix</keyword>
<keyword evidence="1" id="KW-0472">Membrane</keyword>
<protein>
    <submittedName>
        <fullName evidence="2">Membrane protein</fullName>
    </submittedName>
</protein>
<name>A0A7J0CIF6_STRMI</name>
<accession>A0A7J0CIF6</accession>
<dbReference type="Proteomes" id="UP000498740">
    <property type="component" value="Unassembled WGS sequence"/>
</dbReference>
<evidence type="ECO:0000313" key="2">
    <source>
        <dbReference type="EMBL" id="GFN02252.1"/>
    </source>
</evidence>
<sequence>MNSPHAPAVYDKVKPVAADNALAYDERLTVPRTWWVIVFAFGLATALVFFPYGPIAALIAFAAGGGLATSFATSQGSMRIRVTPKLLVVGDARLPLNALGEPHALFGDEARAWRTYKADTRAFFVMRSYISGAVRVEVLDPDDPTPYLYISTRAPEQLAAAIRGSARTAGSEE</sequence>
<evidence type="ECO:0000313" key="3">
    <source>
        <dbReference type="Proteomes" id="UP000498740"/>
    </source>
</evidence>
<dbReference type="AlphaFoldDB" id="A0A7J0CIF6"/>
<dbReference type="EMBL" id="BLWD01000001">
    <property type="protein sequence ID" value="GFN02252.1"/>
    <property type="molecule type" value="Genomic_DNA"/>
</dbReference>
<keyword evidence="1" id="KW-0812">Transmembrane</keyword>
<organism evidence="2 3">
    <name type="scientific">Streptomyces microflavus</name>
    <name type="common">Streptomyces lipmanii</name>
    <dbReference type="NCBI Taxonomy" id="1919"/>
    <lineage>
        <taxon>Bacteria</taxon>
        <taxon>Bacillati</taxon>
        <taxon>Actinomycetota</taxon>
        <taxon>Actinomycetes</taxon>
        <taxon>Kitasatosporales</taxon>
        <taxon>Streptomycetaceae</taxon>
        <taxon>Streptomyces</taxon>
    </lineage>
</organism>